<dbReference type="PRINTS" id="PR00455">
    <property type="entry name" value="HTHTETR"/>
</dbReference>
<organism evidence="7 8">
    <name type="scientific">Nitratireductor indicus C115</name>
    <dbReference type="NCBI Taxonomy" id="1231190"/>
    <lineage>
        <taxon>Bacteria</taxon>
        <taxon>Pseudomonadati</taxon>
        <taxon>Pseudomonadota</taxon>
        <taxon>Alphaproteobacteria</taxon>
        <taxon>Hyphomicrobiales</taxon>
        <taxon>Phyllobacteriaceae</taxon>
        <taxon>Nitratireductor</taxon>
    </lineage>
</organism>
<protein>
    <submittedName>
        <fullName evidence="7">TetR family transcriptional regulator</fullName>
    </submittedName>
</protein>
<dbReference type="GO" id="GO:0003677">
    <property type="term" value="F:DNA binding"/>
    <property type="evidence" value="ECO:0007669"/>
    <property type="project" value="UniProtKB-UniRule"/>
</dbReference>
<dbReference type="Gene3D" id="1.10.357.10">
    <property type="entry name" value="Tetracycline Repressor, domain 2"/>
    <property type="match status" value="1"/>
</dbReference>
<reference evidence="7 8" key="1">
    <citation type="journal article" date="2012" name="J. Bacteriol.">
        <title>Genome Sequence of Nitratireductor indicus Type Strain C115.</title>
        <authorList>
            <person name="Lai Q."/>
            <person name="Li G."/>
            <person name="Yu Z."/>
            <person name="Shao Z."/>
        </authorList>
    </citation>
    <scope>NUCLEOTIDE SEQUENCE [LARGE SCALE GENOMIC DNA]</scope>
    <source>
        <strain evidence="7 8">C115</strain>
    </source>
</reference>
<dbReference type="EMBL" id="AMSI01000004">
    <property type="protein sequence ID" value="EKF43160.1"/>
    <property type="molecule type" value="Genomic_DNA"/>
</dbReference>
<dbReference type="eggNOG" id="COG1309">
    <property type="taxonomic scope" value="Bacteria"/>
</dbReference>
<accession>K2NV21</accession>
<dbReference type="InterPro" id="IPR011075">
    <property type="entry name" value="TetR_C"/>
</dbReference>
<dbReference type="PATRIC" id="fig|1231190.3.peg.1568"/>
<dbReference type="Proteomes" id="UP000007374">
    <property type="component" value="Unassembled WGS sequence"/>
</dbReference>
<proteinExistence type="predicted"/>
<keyword evidence="2 4" id="KW-0238">DNA-binding</keyword>
<dbReference type="PROSITE" id="PS50977">
    <property type="entry name" value="HTH_TETR_2"/>
    <property type="match status" value="1"/>
</dbReference>
<evidence type="ECO:0000256" key="2">
    <source>
        <dbReference type="ARBA" id="ARBA00023125"/>
    </source>
</evidence>
<dbReference type="InterPro" id="IPR036271">
    <property type="entry name" value="Tet_transcr_reg_TetR-rel_C_sf"/>
</dbReference>
<evidence type="ECO:0000256" key="1">
    <source>
        <dbReference type="ARBA" id="ARBA00023015"/>
    </source>
</evidence>
<evidence type="ECO:0000256" key="5">
    <source>
        <dbReference type="SAM" id="MobiDB-lite"/>
    </source>
</evidence>
<dbReference type="Pfam" id="PF00440">
    <property type="entry name" value="TetR_N"/>
    <property type="match status" value="1"/>
</dbReference>
<dbReference type="PANTHER" id="PTHR47506:SF6">
    <property type="entry name" value="HTH-TYPE TRANSCRIPTIONAL REPRESSOR NEMR"/>
    <property type="match status" value="1"/>
</dbReference>
<dbReference type="PANTHER" id="PTHR47506">
    <property type="entry name" value="TRANSCRIPTIONAL REGULATORY PROTEIN"/>
    <property type="match status" value="1"/>
</dbReference>
<feature type="domain" description="HTH tetR-type" evidence="6">
    <location>
        <begin position="46"/>
        <end position="106"/>
    </location>
</feature>
<dbReference type="InterPro" id="IPR001647">
    <property type="entry name" value="HTH_TetR"/>
</dbReference>
<evidence type="ECO:0000259" key="6">
    <source>
        <dbReference type="PROSITE" id="PS50977"/>
    </source>
</evidence>
<dbReference type="STRING" id="721133.SAMN05216176_105194"/>
<keyword evidence="8" id="KW-1185">Reference proteome</keyword>
<dbReference type="Pfam" id="PF16925">
    <property type="entry name" value="TetR_C_13"/>
    <property type="match status" value="1"/>
</dbReference>
<sequence length="236" mass="26132">MPWGAHETASEAMNDAAEDNVNRATSQEPFAPRRRGRPPRAEARLADARERLLREGVAMLTERGFSAVGLDEILSAVGVPKGSFYHYFGSKAEFGLALIDAYAAFFANKLDRWFLDETLSPLARLGAFVEDARAGMARYGYRRGCLVGNLGQEISALPDNFRERLNSVFVDWEARTALCLEAAKEAGEIDPEADCARLATFFWIGWEGAVLRAKLEHSPAPLERFASGFFALIKRP</sequence>
<dbReference type="SUPFAM" id="SSF48498">
    <property type="entry name" value="Tetracyclin repressor-like, C-terminal domain"/>
    <property type="match status" value="1"/>
</dbReference>
<dbReference type="AlphaFoldDB" id="K2NV21"/>
<comment type="caution">
    <text evidence="7">The sequence shown here is derived from an EMBL/GenBank/DDBJ whole genome shotgun (WGS) entry which is preliminary data.</text>
</comment>
<feature type="region of interest" description="Disordered" evidence="5">
    <location>
        <begin position="1"/>
        <end position="42"/>
    </location>
</feature>
<dbReference type="InterPro" id="IPR009057">
    <property type="entry name" value="Homeodomain-like_sf"/>
</dbReference>
<dbReference type="SUPFAM" id="SSF46689">
    <property type="entry name" value="Homeodomain-like"/>
    <property type="match status" value="1"/>
</dbReference>
<name>K2NV21_9HYPH</name>
<evidence type="ECO:0000256" key="3">
    <source>
        <dbReference type="ARBA" id="ARBA00023163"/>
    </source>
</evidence>
<evidence type="ECO:0000256" key="4">
    <source>
        <dbReference type="PROSITE-ProRule" id="PRU00335"/>
    </source>
</evidence>
<feature type="DNA-binding region" description="H-T-H motif" evidence="4">
    <location>
        <begin position="69"/>
        <end position="88"/>
    </location>
</feature>
<keyword evidence="1" id="KW-0805">Transcription regulation</keyword>
<gene>
    <name evidence="7" type="ORF">NA8A_07484</name>
</gene>
<evidence type="ECO:0000313" key="8">
    <source>
        <dbReference type="Proteomes" id="UP000007374"/>
    </source>
</evidence>
<keyword evidence="3" id="KW-0804">Transcription</keyword>
<evidence type="ECO:0000313" key="7">
    <source>
        <dbReference type="EMBL" id="EKF43160.1"/>
    </source>
</evidence>